<comment type="caution">
    <text evidence="2">The sequence shown here is derived from an EMBL/GenBank/DDBJ whole genome shotgun (WGS) entry which is preliminary data.</text>
</comment>
<dbReference type="EMBL" id="JARJLG010000020">
    <property type="protein sequence ID" value="KAJ7771976.1"/>
    <property type="molecule type" value="Genomic_DNA"/>
</dbReference>
<sequence length="837" mass="90541">MAASDPHHVQRGTREVTKTPRPDAEGHDQQLSAGVEGGRRTIGLVARAQRGGIDNEFERTHSGSACARTSQGRPDGPERAPAQRWRESPQPEAIGGAVAATRRRWARETRIAPSWTRSTSSLAIDWRAIVAARSDDEFPSSRSPPARGSTSERFEGFRKKEKKPTTGLQRPAEQERVAGQARSIGRVGNWCGRCGETRQRFEERLARAPCQKQAALRTTRDAVSSPPRESESQCGGANGAARVVVVRRRMHTWGSVQRDLQAAMQWIVLRGALDEPTREVKSRRRVSVTPQWQRRWSESSPGVNRLIEGSADEAASTEVDVRCPGLSSGASLLREDATQSGDLARARPPVQVAVPPRRGEGTGKEKKDVRGNVPFSPVPSPASSDAVTLGTQYARGWCRGDDRVGGRGIGNCKRGLASEDWRAGFAVRGLARGLARRDGRGLGAGASLRDRVQERRGAPVERRARVVDALLQIARAVASCFAAKKNGGDPHLKRAVVPRAVERQLVRDLHARTRAYSVSSPMSSSMSSALTTVYRPARARRRVGLWPRWRPHGRTAVGPQIDSGVAGSAKGSAWLKYCAHDRAVGREKFGARAWASGRGRRQTCHGDKGAQARVATERLAGGVGRAGSGAQGLLCGHFRAGFAAWRSSRGVWDVRSGDACPTHRRFLHVQDLHASVAGSKGEGTCKYEEDKRVGFGMCEEVKNKVVPTGDASGATRQHNAVGICVTSWPKYSNYPDINPCISSSTHAASVMPVTLPDDVAESLLAALATADANFFAAIVWGPAQHLAFLCPALYNLCTLSFIRSLQAPDRYLTDPAPTPSGACFNPTFDGLWDDSLL</sequence>
<proteinExistence type="predicted"/>
<keyword evidence="3" id="KW-1185">Reference proteome</keyword>
<protein>
    <submittedName>
        <fullName evidence="2">Uncharacterized protein</fullName>
    </submittedName>
</protein>
<reference evidence="2" key="1">
    <citation type="submission" date="2023-03" db="EMBL/GenBank/DDBJ databases">
        <title>Massive genome expansion in bonnet fungi (Mycena s.s.) driven by repeated elements and novel gene families across ecological guilds.</title>
        <authorList>
            <consortium name="Lawrence Berkeley National Laboratory"/>
            <person name="Harder C.B."/>
            <person name="Miyauchi S."/>
            <person name="Viragh M."/>
            <person name="Kuo A."/>
            <person name="Thoen E."/>
            <person name="Andreopoulos B."/>
            <person name="Lu D."/>
            <person name="Skrede I."/>
            <person name="Drula E."/>
            <person name="Henrissat B."/>
            <person name="Morin E."/>
            <person name="Kohler A."/>
            <person name="Barry K."/>
            <person name="LaButti K."/>
            <person name="Morin E."/>
            <person name="Salamov A."/>
            <person name="Lipzen A."/>
            <person name="Mereny Z."/>
            <person name="Hegedus B."/>
            <person name="Baldrian P."/>
            <person name="Stursova M."/>
            <person name="Weitz H."/>
            <person name="Taylor A."/>
            <person name="Grigoriev I.V."/>
            <person name="Nagy L.G."/>
            <person name="Martin F."/>
            <person name="Kauserud H."/>
        </authorList>
    </citation>
    <scope>NUCLEOTIDE SEQUENCE</scope>
    <source>
        <strain evidence="2">CBHHK188m</strain>
    </source>
</reference>
<accession>A0AAD7JWA8</accession>
<dbReference type="Proteomes" id="UP001215280">
    <property type="component" value="Unassembled WGS sequence"/>
</dbReference>
<evidence type="ECO:0000313" key="2">
    <source>
        <dbReference type="EMBL" id="KAJ7771976.1"/>
    </source>
</evidence>
<feature type="region of interest" description="Disordered" evidence="1">
    <location>
        <begin position="338"/>
        <end position="387"/>
    </location>
</feature>
<feature type="compositionally biased region" description="Basic and acidic residues" evidence="1">
    <location>
        <begin position="1"/>
        <end position="28"/>
    </location>
</feature>
<organism evidence="2 3">
    <name type="scientific">Mycena maculata</name>
    <dbReference type="NCBI Taxonomy" id="230809"/>
    <lineage>
        <taxon>Eukaryota</taxon>
        <taxon>Fungi</taxon>
        <taxon>Dikarya</taxon>
        <taxon>Basidiomycota</taxon>
        <taxon>Agaricomycotina</taxon>
        <taxon>Agaricomycetes</taxon>
        <taxon>Agaricomycetidae</taxon>
        <taxon>Agaricales</taxon>
        <taxon>Marasmiineae</taxon>
        <taxon>Mycenaceae</taxon>
        <taxon>Mycena</taxon>
    </lineage>
</organism>
<dbReference type="AlphaFoldDB" id="A0AAD7JWA8"/>
<evidence type="ECO:0000256" key="1">
    <source>
        <dbReference type="SAM" id="MobiDB-lite"/>
    </source>
</evidence>
<feature type="region of interest" description="Disordered" evidence="1">
    <location>
        <begin position="217"/>
        <end position="238"/>
    </location>
</feature>
<feature type="compositionally biased region" description="Low complexity" evidence="1">
    <location>
        <begin position="346"/>
        <end position="356"/>
    </location>
</feature>
<feature type="compositionally biased region" description="Basic and acidic residues" evidence="1">
    <location>
        <begin position="357"/>
        <end position="370"/>
    </location>
</feature>
<name>A0AAD7JWA8_9AGAR</name>
<gene>
    <name evidence="2" type="ORF">DFH07DRAFT_997698</name>
</gene>
<feature type="compositionally biased region" description="Polar residues" evidence="1">
    <location>
        <begin position="140"/>
        <end position="149"/>
    </location>
</feature>
<evidence type="ECO:0000313" key="3">
    <source>
        <dbReference type="Proteomes" id="UP001215280"/>
    </source>
</evidence>
<feature type="region of interest" description="Disordered" evidence="1">
    <location>
        <begin position="135"/>
        <end position="181"/>
    </location>
</feature>
<feature type="region of interest" description="Disordered" evidence="1">
    <location>
        <begin position="1"/>
        <end position="101"/>
    </location>
</feature>